<accession>A0AAW5K523</accession>
<reference evidence="11 12" key="1">
    <citation type="submission" date="2022-06" db="EMBL/GenBank/DDBJ databases">
        <title>Isolation of gut microbiota from human fecal samples.</title>
        <authorList>
            <person name="Pamer E.G."/>
            <person name="Barat B."/>
            <person name="Waligurski E."/>
            <person name="Medina S."/>
            <person name="Paddock L."/>
            <person name="Mostad J."/>
        </authorList>
    </citation>
    <scope>NUCLEOTIDE SEQUENCE [LARGE SCALE GENOMIC DNA]</scope>
    <source>
        <strain evidence="11 12">DFI.9.90</strain>
    </source>
</reference>
<comment type="subcellular location">
    <subcellularLocation>
        <location evidence="1">Cell inner membrane</location>
        <topology evidence="1">Multi-pass membrane protein</topology>
    </subcellularLocation>
</comment>
<dbReference type="GO" id="GO:0015740">
    <property type="term" value="P:C4-dicarboxylate transport"/>
    <property type="evidence" value="ECO:0007669"/>
    <property type="project" value="TreeGrafter"/>
</dbReference>
<dbReference type="InterPro" id="IPR007387">
    <property type="entry name" value="TRAP_DctQ"/>
</dbReference>
<dbReference type="Proteomes" id="UP001205919">
    <property type="component" value="Unassembled WGS sequence"/>
</dbReference>
<dbReference type="AlphaFoldDB" id="A0AAW5K523"/>
<evidence type="ECO:0000256" key="4">
    <source>
        <dbReference type="ARBA" id="ARBA00022519"/>
    </source>
</evidence>
<dbReference type="GO" id="GO:0005886">
    <property type="term" value="C:plasma membrane"/>
    <property type="evidence" value="ECO:0007669"/>
    <property type="project" value="UniProtKB-SubCell"/>
</dbReference>
<comment type="caution">
    <text evidence="11">The sequence shown here is derived from an EMBL/GenBank/DDBJ whole genome shotgun (WGS) entry which is preliminary data.</text>
</comment>
<keyword evidence="6 9" id="KW-1133">Transmembrane helix</keyword>
<evidence type="ECO:0000256" key="5">
    <source>
        <dbReference type="ARBA" id="ARBA00022692"/>
    </source>
</evidence>
<dbReference type="GeneID" id="95757017"/>
<evidence type="ECO:0000313" key="11">
    <source>
        <dbReference type="EMBL" id="MCQ4813119.1"/>
    </source>
</evidence>
<keyword evidence="4" id="KW-0997">Cell inner membrane</keyword>
<sequence>MRYFASWLKKVEEFVMIWSSLILMVLLVYTVFMRYIFNRDVLGMDELEVCVAFWLYFIASANCSNNGTQITADILNIVCKNCPKVQKIINAMTSLLSACVGIVFTYFSFAFFDFAFQRSQRTLILRLPVTSYYIAIVLGLVLMSVYHFRDFVITAKELRRGEVQ</sequence>
<evidence type="ECO:0000256" key="3">
    <source>
        <dbReference type="ARBA" id="ARBA00022475"/>
    </source>
</evidence>
<protein>
    <submittedName>
        <fullName evidence="11">TRAP transporter small permease</fullName>
    </submittedName>
</protein>
<proteinExistence type="inferred from homology"/>
<keyword evidence="7 9" id="KW-0472">Membrane</keyword>
<comment type="similarity">
    <text evidence="8">Belongs to the TRAP transporter small permease family.</text>
</comment>
<organism evidence="11 12">
    <name type="scientific">Cloacibacillus evryensis</name>
    <dbReference type="NCBI Taxonomy" id="508460"/>
    <lineage>
        <taxon>Bacteria</taxon>
        <taxon>Thermotogati</taxon>
        <taxon>Synergistota</taxon>
        <taxon>Synergistia</taxon>
        <taxon>Synergistales</taxon>
        <taxon>Synergistaceae</taxon>
        <taxon>Cloacibacillus</taxon>
    </lineage>
</organism>
<feature type="domain" description="Tripartite ATP-independent periplasmic transporters DctQ component" evidence="10">
    <location>
        <begin position="23"/>
        <end position="152"/>
    </location>
</feature>
<keyword evidence="12" id="KW-1185">Reference proteome</keyword>
<dbReference type="RefSeq" id="WP_034443846.1">
    <property type="nucleotide sequence ID" value="NZ_JANFYT010000002.1"/>
</dbReference>
<evidence type="ECO:0000259" key="10">
    <source>
        <dbReference type="Pfam" id="PF04290"/>
    </source>
</evidence>
<dbReference type="EMBL" id="JANFYT010000002">
    <property type="protein sequence ID" value="MCQ4813119.1"/>
    <property type="molecule type" value="Genomic_DNA"/>
</dbReference>
<evidence type="ECO:0000256" key="2">
    <source>
        <dbReference type="ARBA" id="ARBA00022448"/>
    </source>
</evidence>
<keyword evidence="3" id="KW-1003">Cell membrane</keyword>
<evidence type="ECO:0000256" key="8">
    <source>
        <dbReference type="ARBA" id="ARBA00038436"/>
    </source>
</evidence>
<evidence type="ECO:0000256" key="1">
    <source>
        <dbReference type="ARBA" id="ARBA00004429"/>
    </source>
</evidence>
<dbReference type="GO" id="GO:0022857">
    <property type="term" value="F:transmembrane transporter activity"/>
    <property type="evidence" value="ECO:0007669"/>
    <property type="project" value="TreeGrafter"/>
</dbReference>
<evidence type="ECO:0000256" key="7">
    <source>
        <dbReference type="ARBA" id="ARBA00023136"/>
    </source>
</evidence>
<dbReference type="PANTHER" id="PTHR35011:SF2">
    <property type="entry name" value="2,3-DIKETO-L-GULONATE TRAP TRANSPORTER SMALL PERMEASE PROTEIN YIAM"/>
    <property type="match status" value="1"/>
</dbReference>
<keyword evidence="5 9" id="KW-0812">Transmembrane</keyword>
<name>A0AAW5K523_9BACT</name>
<feature type="transmembrane region" description="Helical" evidence="9">
    <location>
        <begin position="15"/>
        <end position="37"/>
    </location>
</feature>
<feature type="transmembrane region" description="Helical" evidence="9">
    <location>
        <begin position="132"/>
        <end position="149"/>
    </location>
</feature>
<dbReference type="Pfam" id="PF04290">
    <property type="entry name" value="DctQ"/>
    <property type="match status" value="1"/>
</dbReference>
<dbReference type="InterPro" id="IPR055348">
    <property type="entry name" value="DctQ"/>
</dbReference>
<dbReference type="PANTHER" id="PTHR35011">
    <property type="entry name" value="2,3-DIKETO-L-GULONATE TRAP TRANSPORTER SMALL PERMEASE PROTEIN YIAM"/>
    <property type="match status" value="1"/>
</dbReference>
<evidence type="ECO:0000256" key="6">
    <source>
        <dbReference type="ARBA" id="ARBA00022989"/>
    </source>
</evidence>
<evidence type="ECO:0000256" key="9">
    <source>
        <dbReference type="SAM" id="Phobius"/>
    </source>
</evidence>
<evidence type="ECO:0000313" key="12">
    <source>
        <dbReference type="Proteomes" id="UP001205919"/>
    </source>
</evidence>
<feature type="transmembrane region" description="Helical" evidence="9">
    <location>
        <begin position="88"/>
        <end position="112"/>
    </location>
</feature>
<keyword evidence="2" id="KW-0813">Transport</keyword>
<gene>
    <name evidence="11" type="ORF">NE630_01620</name>
</gene>